<dbReference type="AlphaFoldDB" id="A0AAD9Q9E2"/>
<keyword evidence="2" id="KW-1185">Reference proteome</keyword>
<protein>
    <submittedName>
        <fullName evidence="1">Uncharacterized protein</fullName>
    </submittedName>
</protein>
<proteinExistence type="predicted"/>
<dbReference type="EMBL" id="JARQWQ010000052">
    <property type="protein sequence ID" value="KAK2557083.1"/>
    <property type="molecule type" value="Genomic_DNA"/>
</dbReference>
<gene>
    <name evidence="1" type="ORF">P5673_020962</name>
</gene>
<reference evidence="1" key="1">
    <citation type="journal article" date="2023" name="G3 (Bethesda)">
        <title>Whole genome assembly and annotation of the endangered Caribbean coral Acropora cervicornis.</title>
        <authorList>
            <person name="Selwyn J.D."/>
            <person name="Vollmer S.V."/>
        </authorList>
    </citation>
    <scope>NUCLEOTIDE SEQUENCE</scope>
    <source>
        <strain evidence="1">K2</strain>
    </source>
</reference>
<sequence>MVRRKEVRNVNPMSIGLQVDVSLNQVGIFDHLTRRLQSLLADAKKFKKRFGYNSASKVPHPFQYFSEYLPQVGHKHPEKNLKWNNAPYMWMKRGIAWCVRRGMGLGGKFSPCAVLLVVRGSTCISPRRAIVFKCSTPGSFMTPSDLITASLAKIGCNLGT</sequence>
<reference evidence="1" key="2">
    <citation type="journal article" date="2023" name="Science">
        <title>Genomic signatures of disease resistance in endangered staghorn corals.</title>
        <authorList>
            <person name="Vollmer S.V."/>
            <person name="Selwyn J.D."/>
            <person name="Despard B.A."/>
            <person name="Roesel C.L."/>
        </authorList>
    </citation>
    <scope>NUCLEOTIDE SEQUENCE</scope>
    <source>
        <strain evidence="1">K2</strain>
    </source>
</reference>
<evidence type="ECO:0000313" key="2">
    <source>
        <dbReference type="Proteomes" id="UP001249851"/>
    </source>
</evidence>
<comment type="caution">
    <text evidence="1">The sequence shown here is derived from an EMBL/GenBank/DDBJ whole genome shotgun (WGS) entry which is preliminary data.</text>
</comment>
<dbReference type="Proteomes" id="UP001249851">
    <property type="component" value="Unassembled WGS sequence"/>
</dbReference>
<evidence type="ECO:0000313" key="1">
    <source>
        <dbReference type="EMBL" id="KAK2557083.1"/>
    </source>
</evidence>
<organism evidence="1 2">
    <name type="scientific">Acropora cervicornis</name>
    <name type="common">Staghorn coral</name>
    <dbReference type="NCBI Taxonomy" id="6130"/>
    <lineage>
        <taxon>Eukaryota</taxon>
        <taxon>Metazoa</taxon>
        <taxon>Cnidaria</taxon>
        <taxon>Anthozoa</taxon>
        <taxon>Hexacorallia</taxon>
        <taxon>Scleractinia</taxon>
        <taxon>Astrocoeniina</taxon>
        <taxon>Acroporidae</taxon>
        <taxon>Acropora</taxon>
    </lineage>
</organism>
<name>A0AAD9Q9E2_ACRCE</name>
<accession>A0AAD9Q9E2</accession>